<evidence type="ECO:0000256" key="7">
    <source>
        <dbReference type="ARBA" id="ARBA00023326"/>
    </source>
</evidence>
<dbReference type="InterPro" id="IPR002037">
    <property type="entry name" value="Glyco_hydro_8"/>
</dbReference>
<organism evidence="8 9">
    <name type="scientific">Acidihalobacter prosperus</name>
    <dbReference type="NCBI Taxonomy" id="160660"/>
    <lineage>
        <taxon>Bacteria</taxon>
        <taxon>Pseudomonadati</taxon>
        <taxon>Pseudomonadota</taxon>
        <taxon>Gammaproteobacteria</taxon>
        <taxon>Chromatiales</taxon>
        <taxon>Ectothiorhodospiraceae</taxon>
        <taxon>Acidihalobacter</taxon>
    </lineage>
</organism>
<evidence type="ECO:0000256" key="1">
    <source>
        <dbReference type="ARBA" id="ARBA00000966"/>
    </source>
</evidence>
<keyword evidence="7" id="KW-0119">Carbohydrate metabolism</keyword>
<reference evidence="8 9" key="1">
    <citation type="journal article" date="2014" name="Genome Announc.">
        <title>Draft Genome Sequence of the Iron-Oxidizing, Acidophilic, and Halotolerant 'Thiobacillus prosperus' Type Strain DSM 5130.</title>
        <authorList>
            <person name="Ossandon F.J."/>
            <person name="Cardenas J.P."/>
            <person name="Corbett M."/>
            <person name="Quatrini R."/>
            <person name="Holmes D.S."/>
            <person name="Watkin E."/>
        </authorList>
    </citation>
    <scope>NUCLEOTIDE SEQUENCE [LARGE SCALE GENOMIC DNA]</scope>
    <source>
        <strain evidence="8 9">DSM 5130</strain>
    </source>
</reference>
<dbReference type="Pfam" id="PF01270">
    <property type="entry name" value="Glyco_hydro_8"/>
    <property type="match status" value="1"/>
</dbReference>
<dbReference type="Gene3D" id="1.50.10.10">
    <property type="match status" value="1"/>
</dbReference>
<comment type="catalytic activity">
    <reaction evidence="1">
        <text>Endohydrolysis of (1-&gt;4)-beta-D-glucosidic linkages in cellulose, lichenin and cereal beta-D-glucans.</text>
        <dbReference type="EC" id="3.2.1.4"/>
    </reaction>
</comment>
<evidence type="ECO:0000256" key="3">
    <source>
        <dbReference type="ARBA" id="ARBA00012601"/>
    </source>
</evidence>
<protein>
    <recommendedName>
        <fullName evidence="3">cellulase</fullName>
        <ecNumber evidence="3">3.2.1.4</ecNumber>
    </recommendedName>
</protein>
<dbReference type="OrthoDB" id="9766708at2"/>
<dbReference type="InterPro" id="IPR008928">
    <property type="entry name" value="6-hairpin_glycosidase_sf"/>
</dbReference>
<dbReference type="Proteomes" id="UP000029273">
    <property type="component" value="Unassembled WGS sequence"/>
</dbReference>
<dbReference type="EC" id="3.2.1.4" evidence="3"/>
<sequence length="387" mass="42440">MGRGSHLMVLLRGSGIGLVLILLSACAQVHSAVDPARFEHLWDAYAKHFIDPQGRVIDRAYPDQRTTSESQAYAMFFALAANQPTRFARLLSWTQANLAGGELGERLPAWLWGKRANGEWGVLDPNSASDADLWMAYTLLQAGRLWHQDDYTRLGRRLAATIALKEVVDIRGQGPMLLPGREGFGPHADGCYTFNPSYVPLPLLTALGRALGAPWSAMAKGLPGFMEAVAARGFAPNWVRWCPKGGYGPPERYPNTGSYDAIRVYLWAGMTPPDTQGARGLMAALWGMANYLHLHAQPPVVVDMATGVGQGDGPVGFSAALLPYLHTLGTSALMKRQLKIVERERQADGLYGQPAHYYDQNLTLFALGYLGGVYRFDPDGKLEVNWR</sequence>
<keyword evidence="9" id="KW-1185">Reference proteome</keyword>
<evidence type="ECO:0000313" key="9">
    <source>
        <dbReference type="Proteomes" id="UP000029273"/>
    </source>
</evidence>
<dbReference type="PRINTS" id="PR00735">
    <property type="entry name" value="GLHYDRLASE8"/>
</dbReference>
<evidence type="ECO:0000256" key="5">
    <source>
        <dbReference type="ARBA" id="ARBA00023001"/>
    </source>
</evidence>
<dbReference type="EMBL" id="JQSG02000003">
    <property type="protein sequence ID" value="OBS09054.1"/>
    <property type="molecule type" value="Genomic_DNA"/>
</dbReference>
<dbReference type="GO" id="GO:0008810">
    <property type="term" value="F:cellulase activity"/>
    <property type="evidence" value="ECO:0007669"/>
    <property type="project" value="UniProtKB-EC"/>
</dbReference>
<keyword evidence="4" id="KW-0378">Hydrolase</keyword>
<comment type="caution">
    <text evidence="8">The sequence shown here is derived from an EMBL/GenBank/DDBJ whole genome shotgun (WGS) entry which is preliminary data.</text>
</comment>
<evidence type="ECO:0000256" key="4">
    <source>
        <dbReference type="ARBA" id="ARBA00022801"/>
    </source>
</evidence>
<dbReference type="InterPro" id="IPR012341">
    <property type="entry name" value="6hp_glycosidase-like_sf"/>
</dbReference>
<name>A0A1A6C3B8_9GAMM</name>
<keyword evidence="7" id="KW-0624">Polysaccharide degradation</keyword>
<comment type="similarity">
    <text evidence="2">Belongs to the glycosyl hydrolase 8 (cellulase D) family.</text>
</comment>
<keyword evidence="6" id="KW-0326">Glycosidase</keyword>
<proteinExistence type="inferred from homology"/>
<dbReference type="GO" id="GO:0030245">
    <property type="term" value="P:cellulose catabolic process"/>
    <property type="evidence" value="ECO:0007669"/>
    <property type="project" value="UniProtKB-KW"/>
</dbReference>
<dbReference type="NCBIfam" id="NF008305">
    <property type="entry name" value="PRK11097.1"/>
    <property type="match status" value="1"/>
</dbReference>
<dbReference type="AlphaFoldDB" id="A0A1A6C3B8"/>
<keyword evidence="5" id="KW-0136">Cellulose degradation</keyword>
<accession>A0A1A6C3B8</accession>
<dbReference type="SUPFAM" id="SSF48208">
    <property type="entry name" value="Six-hairpin glycosidases"/>
    <property type="match status" value="1"/>
</dbReference>
<evidence type="ECO:0000256" key="2">
    <source>
        <dbReference type="ARBA" id="ARBA00009209"/>
    </source>
</evidence>
<dbReference type="PROSITE" id="PS51257">
    <property type="entry name" value="PROKAR_LIPOPROTEIN"/>
    <property type="match status" value="1"/>
</dbReference>
<evidence type="ECO:0000313" key="8">
    <source>
        <dbReference type="EMBL" id="OBS09054.1"/>
    </source>
</evidence>
<dbReference type="RefSeq" id="WP_038088899.1">
    <property type="nucleotide sequence ID" value="NZ_JQSG02000003.1"/>
</dbReference>
<evidence type="ECO:0000256" key="6">
    <source>
        <dbReference type="ARBA" id="ARBA00023295"/>
    </source>
</evidence>
<gene>
    <name evidence="8" type="ORF">Thpro_021382</name>
</gene>